<dbReference type="PANTHER" id="PTHR32494:SF19">
    <property type="entry name" value="ALLANTOATE DEIMINASE-RELATED"/>
    <property type="match status" value="1"/>
</dbReference>
<dbReference type="GO" id="GO:0046872">
    <property type="term" value="F:metal ion binding"/>
    <property type="evidence" value="ECO:0007669"/>
    <property type="project" value="UniProtKB-KW"/>
</dbReference>
<dbReference type="NCBIfam" id="TIGR03164">
    <property type="entry name" value="UHCUDC"/>
    <property type="match status" value="1"/>
</dbReference>
<dbReference type="UniPathway" id="UPA00394">
    <property type="reaction ID" value="UER00652"/>
</dbReference>
<evidence type="ECO:0000313" key="10">
    <source>
        <dbReference type="EMBL" id="TWD78537.1"/>
    </source>
</evidence>
<dbReference type="GO" id="GO:0000255">
    <property type="term" value="P:allantoin metabolic process"/>
    <property type="evidence" value="ECO:0007669"/>
    <property type="project" value="InterPro"/>
</dbReference>
<evidence type="ECO:0000256" key="2">
    <source>
        <dbReference type="ARBA" id="ARBA00006153"/>
    </source>
</evidence>
<dbReference type="InterPro" id="IPR017580">
    <property type="entry name" value="OHCU_decarboxylase-1"/>
</dbReference>
<dbReference type="Pfam" id="PF01546">
    <property type="entry name" value="Peptidase_M20"/>
    <property type="match status" value="1"/>
</dbReference>
<dbReference type="GO" id="GO:0019628">
    <property type="term" value="P:urate catabolic process"/>
    <property type="evidence" value="ECO:0007669"/>
    <property type="project" value="UniProtKB-UniPathway"/>
</dbReference>
<name>A0A561BI38_9BURK</name>
<evidence type="ECO:0000256" key="3">
    <source>
        <dbReference type="ARBA" id="ARBA00011738"/>
    </source>
</evidence>
<dbReference type="Gene3D" id="3.30.70.360">
    <property type="match status" value="1"/>
</dbReference>
<dbReference type="NCBIfam" id="TIGR01879">
    <property type="entry name" value="hydantase"/>
    <property type="match status" value="1"/>
</dbReference>
<dbReference type="InterPro" id="IPR011650">
    <property type="entry name" value="Peptidase_M20_dimer"/>
</dbReference>
<evidence type="ECO:0000259" key="8">
    <source>
        <dbReference type="Pfam" id="PF07687"/>
    </source>
</evidence>
<accession>A0A561BI38</accession>
<feature type="domain" description="Peptidase M20 dimerisation" evidence="8">
    <location>
        <begin position="398"/>
        <end position="488"/>
    </location>
</feature>
<dbReference type="RefSeq" id="WP_145745364.1">
    <property type="nucleotide sequence ID" value="NZ_VIVL01000007.1"/>
</dbReference>
<comment type="cofactor">
    <cofactor evidence="1">
        <name>Mn(2+)</name>
        <dbReference type="ChEBI" id="CHEBI:29035"/>
    </cofactor>
</comment>
<dbReference type="InterPro" id="IPR036264">
    <property type="entry name" value="Bact_exopeptidase_dim_dom"/>
</dbReference>
<dbReference type="OrthoDB" id="9808195at2"/>
<dbReference type="SUPFAM" id="SSF158694">
    <property type="entry name" value="UraD-Like"/>
    <property type="match status" value="1"/>
</dbReference>
<keyword evidence="6 10" id="KW-0378">Hydrolase</keyword>
<dbReference type="Gene3D" id="3.40.630.10">
    <property type="entry name" value="Zn peptidases"/>
    <property type="match status" value="1"/>
</dbReference>
<comment type="similarity">
    <text evidence="2">Belongs to the peptidase M20 family.</text>
</comment>
<organism evidence="10 11">
    <name type="scientific">Variovorax beijingensis</name>
    <dbReference type="NCBI Taxonomy" id="2496117"/>
    <lineage>
        <taxon>Bacteria</taxon>
        <taxon>Pseudomonadati</taxon>
        <taxon>Pseudomonadota</taxon>
        <taxon>Betaproteobacteria</taxon>
        <taxon>Burkholderiales</taxon>
        <taxon>Comamonadaceae</taxon>
        <taxon>Variovorax</taxon>
    </lineage>
</organism>
<dbReference type="InterPro" id="IPR018020">
    <property type="entry name" value="OHCU_decarboxylase"/>
</dbReference>
<evidence type="ECO:0000256" key="4">
    <source>
        <dbReference type="ARBA" id="ARBA00022631"/>
    </source>
</evidence>
<keyword evidence="5" id="KW-0479">Metal-binding</keyword>
<comment type="subunit">
    <text evidence="3">Homodimer.</text>
</comment>
<evidence type="ECO:0000256" key="6">
    <source>
        <dbReference type="ARBA" id="ARBA00022801"/>
    </source>
</evidence>
<dbReference type="PANTHER" id="PTHR32494">
    <property type="entry name" value="ALLANTOATE DEIMINASE-RELATED"/>
    <property type="match status" value="1"/>
</dbReference>
<dbReference type="EMBL" id="VIVL01000007">
    <property type="protein sequence ID" value="TWD78537.1"/>
    <property type="molecule type" value="Genomic_DNA"/>
</dbReference>
<reference evidence="10 11" key="1">
    <citation type="submission" date="2019-06" db="EMBL/GenBank/DDBJ databases">
        <title>Sorghum-associated microbial communities from plants grown in Nebraska, USA.</title>
        <authorList>
            <person name="Schachtman D."/>
        </authorList>
    </citation>
    <scope>NUCLEOTIDE SEQUENCE [LARGE SCALE GENOMIC DNA]</scope>
    <source>
        <strain evidence="10 11">T529</strain>
    </source>
</reference>
<feature type="domain" description="Oxo-4-hydroxy-4-carboxy-5-ureidoimidazoline decarboxylase" evidence="9">
    <location>
        <begin position="9"/>
        <end position="170"/>
    </location>
</feature>
<dbReference type="InterPro" id="IPR010158">
    <property type="entry name" value="Amidase_Cbmase"/>
</dbReference>
<dbReference type="Pfam" id="PF09349">
    <property type="entry name" value="OHCU_decarbox"/>
    <property type="match status" value="1"/>
</dbReference>
<dbReference type="Proteomes" id="UP000319722">
    <property type="component" value="Unassembled WGS sequence"/>
</dbReference>
<dbReference type="SUPFAM" id="SSF55031">
    <property type="entry name" value="Bacterial exopeptidase dimerisation domain"/>
    <property type="match status" value="1"/>
</dbReference>
<evidence type="ECO:0000256" key="1">
    <source>
        <dbReference type="ARBA" id="ARBA00001936"/>
    </source>
</evidence>
<dbReference type="GO" id="GO:0016813">
    <property type="term" value="F:hydrolase activity, acting on carbon-nitrogen (but not peptide) bonds, in linear amidines"/>
    <property type="evidence" value="ECO:0007669"/>
    <property type="project" value="InterPro"/>
</dbReference>
<evidence type="ECO:0000259" key="9">
    <source>
        <dbReference type="Pfam" id="PF09349"/>
    </source>
</evidence>
<dbReference type="InterPro" id="IPR036778">
    <property type="entry name" value="OHCU_decarboxylase_sf"/>
</dbReference>
<evidence type="ECO:0000256" key="7">
    <source>
        <dbReference type="ARBA" id="ARBA00023211"/>
    </source>
</evidence>
<dbReference type="Gene3D" id="1.10.3330.10">
    <property type="entry name" value="Oxo-4-hydroxy-4-carboxy-5-ureidoimidazoline decarboxylase"/>
    <property type="match status" value="1"/>
</dbReference>
<dbReference type="InterPro" id="IPR002933">
    <property type="entry name" value="Peptidase_M20"/>
</dbReference>
<sequence>MSLTLDQLNAATPGDALAMLDGTYEHSPWIAERALAARPFRSLAQLKHALVQAVAAASADEKLGLIRAHPELAGKAMVSKTLTAESTHEQGKAGLTDCTPEEFAKIQQLNADYNAKFGFPFILAVRGPRGTGLSKREIIDTFERRLHHHPDFELGEALRNIHRIAEIRLDDKFGADVSLGNDVWDWHEALSAHTDPGYAEKGQLTVTYLTDAHRACAAQISNLMRDCGFDSVHIDAVGNVVGRYEGSTPGAKALLTGSHYDTVRNGGKYDGRLGIFVAVACVRELKRQGRRLPFAFEVVGFAEEEGQRYKATFLGSGALIGHFDPRWLDQKDADGITMREAMRHAGLKEEEIPKIQRDPARYLGFVEVHIEQGPVLTELDVPLGIVTSINGGVRYVGEMIGMASHAGTTPMGRRRDAAAAVAELILFAEQRAAKDGDSVATVGMLEVPSGSINVVPGRCKFSLDIRAPNDPQRDAVVRDVLAALQEIADRRGVRFVIEEAMRAAAAPSAPEWQQRWEKAVESLGVPRFRMPSGAGHDAMKLHEVMPQAMLFVRGINSGISHNPLESSTNDDIQLAVQAFQLLLDNLAAEQAH</sequence>
<dbReference type="GO" id="GO:0006144">
    <property type="term" value="P:purine nucleobase metabolic process"/>
    <property type="evidence" value="ECO:0007669"/>
    <property type="project" value="UniProtKB-KW"/>
</dbReference>
<keyword evidence="7" id="KW-0464">Manganese</keyword>
<evidence type="ECO:0000256" key="5">
    <source>
        <dbReference type="ARBA" id="ARBA00022723"/>
    </source>
</evidence>
<gene>
    <name evidence="10" type="ORF">FB547_10771</name>
</gene>
<comment type="caution">
    <text evidence="10">The sequence shown here is derived from an EMBL/GenBank/DDBJ whole genome shotgun (WGS) entry which is preliminary data.</text>
</comment>
<proteinExistence type="inferred from homology"/>
<dbReference type="Pfam" id="PF07687">
    <property type="entry name" value="M20_dimer"/>
    <property type="match status" value="1"/>
</dbReference>
<dbReference type="CDD" id="cd03884">
    <property type="entry name" value="M20_bAS"/>
    <property type="match status" value="1"/>
</dbReference>
<dbReference type="AlphaFoldDB" id="A0A561BI38"/>
<dbReference type="SUPFAM" id="SSF53187">
    <property type="entry name" value="Zn-dependent exopeptidases"/>
    <property type="match status" value="1"/>
</dbReference>
<protein>
    <submittedName>
        <fullName evidence="10">N-carbamoyl-L-amino-acid hydrolase</fullName>
    </submittedName>
</protein>
<keyword evidence="4" id="KW-0659">Purine metabolism</keyword>
<evidence type="ECO:0000313" key="11">
    <source>
        <dbReference type="Proteomes" id="UP000319722"/>
    </source>
</evidence>